<organism evidence="2 3">
    <name type="scientific">Clohesyomyces aquaticus</name>
    <dbReference type="NCBI Taxonomy" id="1231657"/>
    <lineage>
        <taxon>Eukaryota</taxon>
        <taxon>Fungi</taxon>
        <taxon>Dikarya</taxon>
        <taxon>Ascomycota</taxon>
        <taxon>Pezizomycotina</taxon>
        <taxon>Dothideomycetes</taxon>
        <taxon>Pleosporomycetidae</taxon>
        <taxon>Pleosporales</taxon>
        <taxon>Lindgomycetaceae</taxon>
        <taxon>Clohesyomyces</taxon>
    </lineage>
</organism>
<keyword evidence="3" id="KW-1185">Reference proteome</keyword>
<name>A0A1Y1ZNB3_9PLEO</name>
<evidence type="ECO:0000256" key="1">
    <source>
        <dbReference type="SAM" id="MobiDB-lite"/>
    </source>
</evidence>
<comment type="caution">
    <text evidence="2">The sequence shown here is derived from an EMBL/GenBank/DDBJ whole genome shotgun (WGS) entry which is preliminary data.</text>
</comment>
<dbReference type="Proteomes" id="UP000193144">
    <property type="component" value="Unassembled WGS sequence"/>
</dbReference>
<sequence length="1385" mass="148768">MESLSSTQKDIYDFVRSTARAVPTSDLLRQPVGVLLGISSGAGVALQKLGINSIFDLASSNVFDNATKIVAAATEPQSSIYRYGRVPADIIDAAKLATIPMNKIQEQPISFLTGVAPSDADSIAAALDVETIRDLSKYPPYLAALRIMNSLYFPQAEATYDPEYPSDLVPTTGQFPIERVQYSTLHMGEIQTATELRDISSPTFEPPSLENLETTDTGGFKGFKTVATGALLTFSQTWFAQGITLGHLLHSCTLAPGESTRVAIVDWSRKESGNQVEGITEQDDLVNSSDHTRAIAEVTTGVAHEAQQGWSGSSSSAWSKAVSTSTTGDVGGGAFASFWGFPSYTTSKQQNVAASTARSDAYSSTLGNREVATQTMQNINDRTHQLAHDSRNRRASVVREVAQSEHEAASTRVIANYNHAHALSINYYEVVQIFRVEVKLAKAEQVIFIPLALPDFSKDGIVRRFRYTLARNALDTGVRDALLQLDTALLVPHGDTVFSALRRPLKEFLTEALTIRSSLAIGSPVLRVSKYRSTAEASPATKDTSDTTAAKAETTDTGTVKPQPPAPKVTPEEAAFPPSLSSARNLRTGSLPILDQTSSALWDLQNLSRLSNLFQTPLGTQTNLAVPLPADVLVQGASVSTAPKACLKPQFKTSTGQIIDAFGPDQNVPALSLRDVDQILLQGWVTEFDFVDATITLTLSRGGVIFPLDLPSVVVSRTSMRGAVTTVVDVRANSAGTNVKGHLVDNRMHYAQAVFRSLDATDLALMLSPYGYKVGGKIVPVTQVINPTPIRYCGNYLAFTTNIQSRKKTKLEDPDDPDPSWTAFLEEHGIIVGDTNSDIVPLGTGGVFAEAILGRANCAEKLDVTRFWNWQESPIPLQPTEIAAIQTNSRATTQDLQPGQLSNALVAQQAPSNLPDPVGTAALLSALQNGNMFRDQSGLAATVGLTQAALQATQQGAATAGAQAASGLQSQLQATTERQRIAAGLMSDLAKVAADIYTGGLAGVAGGLGGLSGGGGGGGQSSKKGEMINYFDTTKDPATADTNGGDSASGGNGALIPSGGSSGSPDQTDKTQYTGISSFSQNPAARAAVGGNSAGLLETIASRFGDVVGLAGMVENQAQDFWPGLSHFQVRERIDWLSTRPEEVSQGSLPLCVDAAFYFIIISTRRDNFVEFGNNLLDTGTGTLGGLIVKPSDKLRRQRYNKIFNTDALDKEAPPQAEWMLLCSLRNSGDPTFMDYTGTLGFWDRRTGGWFIEPLARWLKKTGWFTVNVQENPQLGNLVRLPRAAARPFLEGQNWYVCGVGWPLENPKTFGHHAMVVTSPFTQGDKVLVNREYLTKDQKAQAEEADEAGQISYDWWSWGQKIQHQEIGLKVFMKALVMYAEIRSI</sequence>
<gene>
    <name evidence="2" type="ORF">BCR34DRAFT_601160</name>
</gene>
<dbReference type="OrthoDB" id="5328614at2759"/>
<feature type="compositionally biased region" description="Polar residues" evidence="1">
    <location>
        <begin position="1063"/>
        <end position="1075"/>
    </location>
</feature>
<dbReference type="EMBL" id="MCFA01000058">
    <property type="protein sequence ID" value="ORY11718.1"/>
    <property type="molecule type" value="Genomic_DNA"/>
</dbReference>
<evidence type="ECO:0000313" key="3">
    <source>
        <dbReference type="Proteomes" id="UP000193144"/>
    </source>
</evidence>
<evidence type="ECO:0000313" key="2">
    <source>
        <dbReference type="EMBL" id="ORY11718.1"/>
    </source>
</evidence>
<feature type="region of interest" description="Disordered" evidence="1">
    <location>
        <begin position="532"/>
        <end position="583"/>
    </location>
</feature>
<proteinExistence type="predicted"/>
<protein>
    <submittedName>
        <fullName evidence="2">Uncharacterized protein</fullName>
    </submittedName>
</protein>
<feature type="region of interest" description="Disordered" evidence="1">
    <location>
        <begin position="1033"/>
        <end position="1075"/>
    </location>
</feature>
<feature type="compositionally biased region" description="Low complexity" evidence="1">
    <location>
        <begin position="537"/>
        <end position="559"/>
    </location>
</feature>
<reference evidence="2 3" key="1">
    <citation type="submission" date="2016-07" db="EMBL/GenBank/DDBJ databases">
        <title>Pervasive Adenine N6-methylation of Active Genes in Fungi.</title>
        <authorList>
            <consortium name="DOE Joint Genome Institute"/>
            <person name="Mondo S.J."/>
            <person name="Dannebaum R.O."/>
            <person name="Kuo R.C."/>
            <person name="Labutti K."/>
            <person name="Haridas S."/>
            <person name="Kuo A."/>
            <person name="Salamov A."/>
            <person name="Ahrendt S.R."/>
            <person name="Lipzen A."/>
            <person name="Sullivan W."/>
            <person name="Andreopoulos W.B."/>
            <person name="Clum A."/>
            <person name="Lindquist E."/>
            <person name="Daum C."/>
            <person name="Ramamoorthy G.K."/>
            <person name="Gryganskyi A."/>
            <person name="Culley D."/>
            <person name="Magnuson J.K."/>
            <person name="James T.Y."/>
            <person name="O'Malley M.A."/>
            <person name="Stajich J.E."/>
            <person name="Spatafora J.W."/>
            <person name="Visel A."/>
            <person name="Grigoriev I.V."/>
        </authorList>
    </citation>
    <scope>NUCLEOTIDE SEQUENCE [LARGE SCALE GENOMIC DNA]</scope>
    <source>
        <strain evidence="2 3">CBS 115471</strain>
    </source>
</reference>
<accession>A0A1Y1ZNB3</accession>